<keyword evidence="3 9" id="KW-0547">Nucleotide-binding</keyword>
<sequence>MSEAPVKLTPMFEQYMGIKAEHPDALLFYRMGDFYELFLEDAKVAARELQIALTSRSRDAENPIPMCGVPWHAVEGYVAQLIDKGYHVAICDQTEDPKAAKGLVKRAVTRVITPGTVLEDANLASKSHNFLGALCPSASGGAGGLAWADISTGQWSGVEFKREAELWQWAQKLAPRELLVPEGVEPPQRCILEGIRLVRMPAPQFDLKRATERVIAAQGVREAGALGLEGKPELMRACGALLVYLSQTQMRNPDHLMPFAPLDLGRRLLIDDVTERNLEIFCRLNGRKGKGTLRHVLDDTMTPMGGRLLEDMLRHPWRELGPITRVQDAVAFFHADDARRAALREALKNVYDLERLSTRISLNQGAPRDFIALRNSLAALPDVYAALQAAGTPSGANSDTTSAPAGQMPKSVADVVKSWDNMQDCAALLQSALVDSPPAVITEGGLFKTGYNAELDRLLDLAEHGEQKLQNMLAEEQEKTGISKLKLGFNRVFGYYYELTRAAHSGPAPFHFIRRQSLANAERFTTVELKELEEELLSAADKRKTLEYSLFQDLRTHMAAQRERIIHAADMVAQLDYWQSLAQVGRTNNWCRPELDAEANLDIREGRHPVVEAMLGRANFVPNDFRLDAGRRLCLLTGPNMAGKSTVLRQVAIISLLAQMGSMVPASAARLGLVDRLFSRVGASDNLAQGQSTFMVEMMETARILRQATRRSLVILDEIGRGTSTYDGVALAWAVVEDLAKRAGGDLRTLFATHYHELTALEGRIAGVFTMNIAIREYNNDILFLHKLVPGPSDRSYGVEVARLAGVPGPVVQRARAILQGLERGRDNARKTVVSAVSLPGLSLPEPAKKEPELPEIAAAPPRTEHPLVLLLRELNPDELSPLDALRLLMEWKKLWSDSPESAPQTDALPPDEDAHE</sequence>
<evidence type="ECO:0000256" key="12">
    <source>
        <dbReference type="SAM" id="MobiDB-lite"/>
    </source>
</evidence>
<dbReference type="Gene3D" id="3.40.1170.10">
    <property type="entry name" value="DNA repair protein MutS, domain I"/>
    <property type="match status" value="1"/>
</dbReference>
<dbReference type="Pfam" id="PF05192">
    <property type="entry name" value="MutS_III"/>
    <property type="match status" value="1"/>
</dbReference>
<evidence type="ECO:0000256" key="2">
    <source>
        <dbReference type="ARBA" id="ARBA00021982"/>
    </source>
</evidence>
<dbReference type="InterPro" id="IPR007861">
    <property type="entry name" value="DNA_mismatch_repair_MutS_clamp"/>
</dbReference>
<dbReference type="GO" id="GO:0030983">
    <property type="term" value="F:mismatched DNA binding"/>
    <property type="evidence" value="ECO:0007669"/>
    <property type="project" value="InterPro"/>
</dbReference>
<keyword evidence="4 9" id="KW-0227">DNA damage</keyword>
<dbReference type="InterPro" id="IPR005748">
    <property type="entry name" value="DNA_mismatch_repair_MutS"/>
</dbReference>
<evidence type="ECO:0000256" key="5">
    <source>
        <dbReference type="ARBA" id="ARBA00022840"/>
    </source>
</evidence>
<keyword evidence="11" id="KW-0175">Coiled coil</keyword>
<keyword evidence="5 9" id="KW-0067">ATP-binding</keyword>
<evidence type="ECO:0000256" key="6">
    <source>
        <dbReference type="ARBA" id="ARBA00023125"/>
    </source>
</evidence>
<evidence type="ECO:0000256" key="9">
    <source>
        <dbReference type="HAMAP-Rule" id="MF_00096"/>
    </source>
</evidence>
<dbReference type="PIRSF" id="PIRSF037677">
    <property type="entry name" value="DNA_mis_repair_Msh6"/>
    <property type="match status" value="1"/>
</dbReference>
<dbReference type="InterPro" id="IPR036678">
    <property type="entry name" value="MutS_con_dom_sf"/>
</dbReference>
<keyword evidence="6 9" id="KW-0238">DNA-binding</keyword>
<dbReference type="HAMAP" id="MF_00096">
    <property type="entry name" value="MutS"/>
    <property type="match status" value="1"/>
</dbReference>
<dbReference type="GO" id="GO:0005524">
    <property type="term" value="F:ATP binding"/>
    <property type="evidence" value="ECO:0007669"/>
    <property type="project" value="UniProtKB-UniRule"/>
</dbReference>
<dbReference type="GO" id="GO:0003684">
    <property type="term" value="F:damaged DNA binding"/>
    <property type="evidence" value="ECO:0007669"/>
    <property type="project" value="UniProtKB-UniRule"/>
</dbReference>
<dbReference type="SMART" id="SM00534">
    <property type="entry name" value="MUTSac"/>
    <property type="match status" value="1"/>
</dbReference>
<dbReference type="PROSITE" id="PS00486">
    <property type="entry name" value="DNA_MISMATCH_REPAIR_2"/>
    <property type="match status" value="1"/>
</dbReference>
<dbReference type="InterPro" id="IPR016151">
    <property type="entry name" value="DNA_mismatch_repair_MutS_N"/>
</dbReference>
<evidence type="ECO:0000256" key="10">
    <source>
        <dbReference type="RuleBase" id="RU003756"/>
    </source>
</evidence>
<dbReference type="FunFam" id="3.40.50.300:FF:000870">
    <property type="entry name" value="MutS protein homolog 4"/>
    <property type="match status" value="1"/>
</dbReference>
<dbReference type="FunFam" id="3.40.1170.10:FF:000001">
    <property type="entry name" value="DNA mismatch repair protein MutS"/>
    <property type="match status" value="1"/>
</dbReference>
<gene>
    <name evidence="9 14" type="primary">mutS</name>
    <name evidence="14" type="ORF">KM92DES2_20363</name>
</gene>
<dbReference type="InterPro" id="IPR000432">
    <property type="entry name" value="DNA_mismatch_repair_MutS_C"/>
</dbReference>
<dbReference type="Gene3D" id="1.10.1420.10">
    <property type="match status" value="2"/>
</dbReference>
<dbReference type="Pfam" id="PF00488">
    <property type="entry name" value="MutS_V"/>
    <property type="match status" value="1"/>
</dbReference>
<dbReference type="SUPFAM" id="SSF48334">
    <property type="entry name" value="DNA repair protein MutS, domain III"/>
    <property type="match status" value="1"/>
</dbReference>
<reference evidence="14" key="1">
    <citation type="submission" date="2016-04" db="EMBL/GenBank/DDBJ databases">
        <authorList>
            <person name="Evans L.H."/>
            <person name="Alamgir A."/>
            <person name="Owens N."/>
            <person name="Weber N.D."/>
            <person name="Virtaneva K."/>
            <person name="Barbian K."/>
            <person name="Babar A."/>
            <person name="Rosenke K."/>
        </authorList>
    </citation>
    <scope>NUCLEOTIDE SEQUENCE</scope>
    <source>
        <strain evidence="14">92-2</strain>
    </source>
</reference>
<dbReference type="InterPro" id="IPR045076">
    <property type="entry name" value="MutS"/>
</dbReference>
<proteinExistence type="inferred from homology"/>
<dbReference type="Pfam" id="PF05188">
    <property type="entry name" value="MutS_II"/>
    <property type="match status" value="1"/>
</dbReference>
<dbReference type="SUPFAM" id="SSF52540">
    <property type="entry name" value="P-loop containing nucleoside triphosphate hydrolases"/>
    <property type="match status" value="1"/>
</dbReference>
<evidence type="ECO:0000256" key="3">
    <source>
        <dbReference type="ARBA" id="ARBA00022741"/>
    </source>
</evidence>
<dbReference type="EMBL" id="FLUP01000002">
    <property type="protein sequence ID" value="SBW12172.1"/>
    <property type="molecule type" value="Genomic_DNA"/>
</dbReference>
<protein>
    <recommendedName>
        <fullName evidence="2 9">DNA mismatch repair protein MutS</fullName>
    </recommendedName>
</protein>
<feature type="domain" description="DNA mismatch repair proteins mutS family" evidence="13">
    <location>
        <begin position="712"/>
        <end position="728"/>
    </location>
</feature>
<keyword evidence="7 9" id="KW-0234">DNA repair</keyword>
<dbReference type="SMART" id="SM00533">
    <property type="entry name" value="MUTSd"/>
    <property type="match status" value="1"/>
</dbReference>
<evidence type="ECO:0000256" key="4">
    <source>
        <dbReference type="ARBA" id="ARBA00022763"/>
    </source>
</evidence>
<dbReference type="InterPro" id="IPR036187">
    <property type="entry name" value="DNA_mismatch_repair_MutS_sf"/>
</dbReference>
<dbReference type="PANTHER" id="PTHR11361">
    <property type="entry name" value="DNA MISMATCH REPAIR PROTEIN MUTS FAMILY MEMBER"/>
    <property type="match status" value="1"/>
</dbReference>
<dbReference type="PANTHER" id="PTHR11361:SF34">
    <property type="entry name" value="DNA MISMATCH REPAIR PROTEIN MSH1, MITOCHONDRIAL"/>
    <property type="match status" value="1"/>
</dbReference>
<dbReference type="Pfam" id="PF01624">
    <property type="entry name" value="MutS_I"/>
    <property type="match status" value="1"/>
</dbReference>
<dbReference type="Gene3D" id="3.40.50.300">
    <property type="entry name" value="P-loop containing nucleotide triphosphate hydrolases"/>
    <property type="match status" value="1"/>
</dbReference>
<dbReference type="GO" id="GO:0140664">
    <property type="term" value="F:ATP-dependent DNA damage sensor activity"/>
    <property type="evidence" value="ECO:0007669"/>
    <property type="project" value="InterPro"/>
</dbReference>
<evidence type="ECO:0000256" key="7">
    <source>
        <dbReference type="ARBA" id="ARBA00023204"/>
    </source>
</evidence>
<dbReference type="SUPFAM" id="SSF55271">
    <property type="entry name" value="DNA repair protein MutS, domain I"/>
    <property type="match status" value="1"/>
</dbReference>
<dbReference type="CDD" id="cd03284">
    <property type="entry name" value="ABC_MutS1"/>
    <property type="match status" value="1"/>
</dbReference>
<feature type="region of interest" description="Disordered" evidence="12">
    <location>
        <begin position="897"/>
        <end position="917"/>
    </location>
</feature>
<dbReference type="InterPro" id="IPR007695">
    <property type="entry name" value="DNA_mismatch_repair_MutS-lik_N"/>
</dbReference>
<evidence type="ECO:0000313" key="14">
    <source>
        <dbReference type="EMBL" id="SBW12172.1"/>
    </source>
</evidence>
<feature type="coiled-coil region" evidence="11">
    <location>
        <begin position="515"/>
        <end position="549"/>
    </location>
</feature>
<dbReference type="SUPFAM" id="SSF53150">
    <property type="entry name" value="DNA repair protein MutS, domain II"/>
    <property type="match status" value="1"/>
</dbReference>
<dbReference type="NCBIfam" id="TIGR01070">
    <property type="entry name" value="mutS1"/>
    <property type="match status" value="1"/>
</dbReference>
<accession>A0A212KKJ2</accession>
<dbReference type="Pfam" id="PF05190">
    <property type="entry name" value="MutS_IV"/>
    <property type="match status" value="1"/>
</dbReference>
<evidence type="ECO:0000256" key="8">
    <source>
        <dbReference type="ARBA" id="ARBA00024647"/>
    </source>
</evidence>
<feature type="binding site" evidence="9">
    <location>
        <begin position="638"/>
        <end position="645"/>
    </location>
    <ligand>
        <name>ATP</name>
        <dbReference type="ChEBI" id="CHEBI:30616"/>
    </ligand>
</feature>
<evidence type="ECO:0000256" key="1">
    <source>
        <dbReference type="ARBA" id="ARBA00006271"/>
    </source>
</evidence>
<dbReference type="InterPro" id="IPR007860">
    <property type="entry name" value="DNA_mmatch_repair_MutS_con_dom"/>
</dbReference>
<dbReference type="AlphaFoldDB" id="A0A212KKJ2"/>
<dbReference type="Gene3D" id="3.30.420.110">
    <property type="entry name" value="MutS, connector domain"/>
    <property type="match status" value="1"/>
</dbReference>
<dbReference type="GO" id="GO:0005829">
    <property type="term" value="C:cytosol"/>
    <property type="evidence" value="ECO:0007669"/>
    <property type="project" value="TreeGrafter"/>
</dbReference>
<evidence type="ECO:0000259" key="13">
    <source>
        <dbReference type="PROSITE" id="PS00486"/>
    </source>
</evidence>
<dbReference type="InterPro" id="IPR027417">
    <property type="entry name" value="P-loop_NTPase"/>
</dbReference>
<comment type="function">
    <text evidence="8 9">This protein is involved in the repair of mismatches in DNA. It is possible that it carries out the mismatch recognition step. This protein has a weak ATPase activity.</text>
</comment>
<organism evidence="14">
    <name type="scientific">uncultured Desulfovibrio sp</name>
    <dbReference type="NCBI Taxonomy" id="167968"/>
    <lineage>
        <taxon>Bacteria</taxon>
        <taxon>Pseudomonadati</taxon>
        <taxon>Thermodesulfobacteriota</taxon>
        <taxon>Desulfovibrionia</taxon>
        <taxon>Desulfovibrionales</taxon>
        <taxon>Desulfovibrionaceae</taxon>
        <taxon>Desulfovibrio</taxon>
        <taxon>environmental samples</taxon>
    </lineage>
</organism>
<comment type="similarity">
    <text evidence="1 9 10">Belongs to the DNA mismatch repair MutS family.</text>
</comment>
<dbReference type="InterPro" id="IPR007696">
    <property type="entry name" value="DNA_mismatch_repair_MutS_core"/>
</dbReference>
<name>A0A212KKJ2_9BACT</name>
<dbReference type="RefSeq" id="WP_227117876.1">
    <property type="nucleotide sequence ID" value="NZ_LT598928.1"/>
</dbReference>
<dbReference type="InterPro" id="IPR017261">
    <property type="entry name" value="DNA_mismatch_repair_MutS/MSH"/>
</dbReference>
<evidence type="ECO:0000256" key="11">
    <source>
        <dbReference type="SAM" id="Coils"/>
    </source>
</evidence>
<dbReference type="GO" id="GO:0006298">
    <property type="term" value="P:mismatch repair"/>
    <property type="evidence" value="ECO:0007669"/>
    <property type="project" value="UniProtKB-UniRule"/>
</dbReference>
<dbReference type="NCBIfam" id="NF003810">
    <property type="entry name" value="PRK05399.1"/>
    <property type="match status" value="1"/>
</dbReference>